<organism evidence="1 2">
    <name type="scientific">Hungatella hathewayi DSM 13479</name>
    <dbReference type="NCBI Taxonomy" id="566550"/>
    <lineage>
        <taxon>Bacteria</taxon>
        <taxon>Bacillati</taxon>
        <taxon>Bacillota</taxon>
        <taxon>Clostridia</taxon>
        <taxon>Lachnospirales</taxon>
        <taxon>Lachnospiraceae</taxon>
        <taxon>Hungatella</taxon>
    </lineage>
</organism>
<evidence type="ECO:0000313" key="2">
    <source>
        <dbReference type="Proteomes" id="UP000004968"/>
    </source>
</evidence>
<proteinExistence type="predicted"/>
<accession>D3APZ7</accession>
<name>D3APZ7_9FIRM</name>
<gene>
    <name evidence="1" type="ORF">CLOSTHATH_05703</name>
</gene>
<dbReference type="EMBL" id="ACIO01000616">
    <property type="protein sequence ID" value="EFC96116.1"/>
    <property type="molecule type" value="Genomic_DNA"/>
</dbReference>
<evidence type="ECO:0000313" key="1">
    <source>
        <dbReference type="EMBL" id="EFC96116.1"/>
    </source>
</evidence>
<protein>
    <submittedName>
        <fullName evidence="1">Uncharacterized protein</fullName>
    </submittedName>
</protein>
<dbReference type="Proteomes" id="UP000004968">
    <property type="component" value="Unassembled WGS sequence"/>
</dbReference>
<comment type="caution">
    <text evidence="1">The sequence shown here is derived from an EMBL/GenBank/DDBJ whole genome shotgun (WGS) entry which is preliminary data.</text>
</comment>
<dbReference type="AlphaFoldDB" id="D3APZ7"/>
<dbReference type="HOGENOM" id="CLU_3118637_0_0_9"/>
<sequence length="50" mass="5734">MRFFSGALQSILEKKTARKLKCGSGMETGEHNHPVCKKIERRPVLYDERG</sequence>
<reference evidence="1 2" key="1">
    <citation type="submission" date="2010-01" db="EMBL/GenBank/DDBJ databases">
        <authorList>
            <person name="Weinstock G."/>
            <person name="Sodergren E."/>
            <person name="Clifton S."/>
            <person name="Fulton L."/>
            <person name="Fulton B."/>
            <person name="Courtney L."/>
            <person name="Fronick C."/>
            <person name="Harrison M."/>
            <person name="Strong C."/>
            <person name="Farmer C."/>
            <person name="Delahaunty K."/>
            <person name="Markovic C."/>
            <person name="Hall O."/>
            <person name="Minx P."/>
            <person name="Tomlinson C."/>
            <person name="Mitreva M."/>
            <person name="Nelson J."/>
            <person name="Hou S."/>
            <person name="Wollam A."/>
            <person name="Pepin K.H."/>
            <person name="Johnson M."/>
            <person name="Bhonagiri V."/>
            <person name="Nash W.E."/>
            <person name="Warren W."/>
            <person name="Chinwalla A."/>
            <person name="Mardis E.R."/>
            <person name="Wilson R.K."/>
        </authorList>
    </citation>
    <scope>NUCLEOTIDE SEQUENCE [LARGE SCALE GENOMIC DNA]</scope>
    <source>
        <strain evidence="1 2">DSM 13479</strain>
    </source>
</reference>